<evidence type="ECO:0000256" key="2">
    <source>
        <dbReference type="ARBA" id="ARBA00037999"/>
    </source>
</evidence>
<dbReference type="PANTHER" id="PTHR30244:SF34">
    <property type="entry name" value="DTDP-4-AMINO-4,6-DIDEOXYGALACTOSE TRANSAMINASE"/>
    <property type="match status" value="1"/>
</dbReference>
<dbReference type="NCBIfam" id="NF008687">
    <property type="entry name" value="PRK11706.1"/>
    <property type="match status" value="1"/>
</dbReference>
<dbReference type="FunFam" id="3.40.640.10:FF:000037">
    <property type="entry name" value="dTDP-4-amino-4,6-dideoxygalactose transaminase"/>
    <property type="match status" value="1"/>
</dbReference>
<feature type="active site" description="Proton acceptor" evidence="3">
    <location>
        <position position="181"/>
    </location>
</feature>
<dbReference type="PANTHER" id="PTHR30244">
    <property type="entry name" value="TRANSAMINASE"/>
    <property type="match status" value="1"/>
</dbReference>
<dbReference type="NCBIfam" id="TIGR02379">
    <property type="entry name" value="ECA_wecE"/>
    <property type="match status" value="1"/>
</dbReference>
<dbReference type="InterPro" id="IPR015421">
    <property type="entry name" value="PyrdxlP-dep_Trfase_major"/>
</dbReference>
<reference evidence="6 7" key="1">
    <citation type="journal article" date="2012" name="Int. J. Syst. Evol. Microbiol.">
        <title>Vibrio caribbeanicus sp. nov., isolated from the marine sponge Scleritoderma cyanea.</title>
        <authorList>
            <person name="Hoffmann M."/>
            <person name="Monday S.R."/>
            <person name="Allard M.W."/>
            <person name="Strain E.A."/>
            <person name="Whittaker P."/>
            <person name="Naum M."/>
            <person name="McCarthy P.J."/>
            <person name="Lopez J.V."/>
            <person name="Fischer M."/>
            <person name="Brown E.W."/>
        </authorList>
    </citation>
    <scope>NUCLEOTIDE SEQUENCE [LARGE SCALE GENOMIC DNA]</scope>
    <source>
        <strain evidence="7">DSMZ 21326</strain>
    </source>
</reference>
<dbReference type="Pfam" id="PF01041">
    <property type="entry name" value="DegT_DnrJ_EryC1"/>
    <property type="match status" value="1"/>
</dbReference>
<dbReference type="PIRSF" id="PIRSF000390">
    <property type="entry name" value="PLP_StrS"/>
    <property type="match status" value="1"/>
</dbReference>
<comment type="similarity">
    <text evidence="2 5">Belongs to the DegT/DnrJ/EryC1 family.</text>
</comment>
<dbReference type="GO" id="GO:0000271">
    <property type="term" value="P:polysaccharide biosynthetic process"/>
    <property type="evidence" value="ECO:0007669"/>
    <property type="project" value="TreeGrafter"/>
</dbReference>
<evidence type="ECO:0000256" key="1">
    <source>
        <dbReference type="ARBA" id="ARBA00022898"/>
    </source>
</evidence>
<proteinExistence type="inferred from homology"/>
<evidence type="ECO:0000313" key="6">
    <source>
        <dbReference type="EMBL" id="EGA70930.1"/>
    </source>
</evidence>
<organism evidence="6 7">
    <name type="scientific">Vibrio sinaloensis DSM 21326</name>
    <dbReference type="NCBI Taxonomy" id="945550"/>
    <lineage>
        <taxon>Bacteria</taxon>
        <taxon>Pseudomonadati</taxon>
        <taxon>Pseudomonadota</taxon>
        <taxon>Gammaproteobacteria</taxon>
        <taxon>Vibrionales</taxon>
        <taxon>Vibrionaceae</taxon>
        <taxon>Vibrio</taxon>
        <taxon>Vibrio oreintalis group</taxon>
    </lineage>
</organism>
<feature type="modified residue" description="N6-(pyridoxal phosphate)lysine" evidence="4">
    <location>
        <position position="181"/>
    </location>
</feature>
<dbReference type="CDD" id="cd00616">
    <property type="entry name" value="AHBA_syn"/>
    <property type="match status" value="1"/>
</dbReference>
<evidence type="ECO:0000256" key="4">
    <source>
        <dbReference type="PIRSR" id="PIRSR000390-2"/>
    </source>
</evidence>
<evidence type="ECO:0000313" key="7">
    <source>
        <dbReference type="Proteomes" id="UP000006228"/>
    </source>
</evidence>
<dbReference type="SUPFAM" id="SSF53383">
    <property type="entry name" value="PLP-dependent transferases"/>
    <property type="match status" value="1"/>
</dbReference>
<comment type="caution">
    <text evidence="6">The sequence shown here is derived from an EMBL/GenBank/DDBJ whole genome shotgun (WGS) entry which is preliminary data.</text>
</comment>
<dbReference type="Proteomes" id="UP000006228">
    <property type="component" value="Unassembled WGS sequence"/>
</dbReference>
<dbReference type="eggNOG" id="COG0399">
    <property type="taxonomic scope" value="Bacteria"/>
</dbReference>
<dbReference type="GO" id="GO:0019180">
    <property type="term" value="F:dTDP-4-amino-4,6-dideoxygalactose transaminase activity"/>
    <property type="evidence" value="ECO:0007669"/>
    <property type="project" value="TreeGrafter"/>
</dbReference>
<dbReference type="InterPro" id="IPR000653">
    <property type="entry name" value="DegT/StrS_aminotransferase"/>
</dbReference>
<dbReference type="GeneID" id="95568764"/>
<dbReference type="GO" id="GO:0030170">
    <property type="term" value="F:pyridoxal phosphate binding"/>
    <property type="evidence" value="ECO:0007669"/>
    <property type="project" value="TreeGrafter"/>
</dbReference>
<evidence type="ECO:0000256" key="3">
    <source>
        <dbReference type="PIRSR" id="PIRSR000390-1"/>
    </source>
</evidence>
<dbReference type="InterPro" id="IPR012749">
    <property type="entry name" value="WecE-like"/>
</dbReference>
<accession>E8M579</accession>
<dbReference type="InterPro" id="IPR015424">
    <property type="entry name" value="PyrdxlP-dep_Trfase"/>
</dbReference>
<sequence length="377" mass="42004">MLVFNNPAVTGDETKYIVDAIASGHLSGDGSYGKKCQQWFENKTSSIKTLLTPSCTAALEMAAILIDIQPGDEVIMPSYTFVSTANAFVLRGAKIVFVDIRPDTMNINEALIECAITDKTKAIVPVHYAGVACEMDAIMALADKYGLYVIEDAAQGVMSTYKGRALGSIGHLGAFSFHETKNYTSGGEGGLLLINTPELVERALVVREKGTNRSLFFRGMVDKYSWVDLGSSFLPSELQSAYLWAQLQHAEEINEDRLTSWFRYLSGLSHLADAGYLVLPKQTEDCEHNAHMFHIRVKDLEERTNLINHLREDKIQSTFHYVPLHTAKAAKDFASFSGEDKFTTIESDKLIRLPLWYGLKHSQIDHVVSSIERFYSV</sequence>
<gene>
    <name evidence="6" type="ORF">VISI1226_16863</name>
</gene>
<keyword evidence="1 4" id="KW-0663">Pyridoxal phosphate</keyword>
<evidence type="ECO:0000256" key="5">
    <source>
        <dbReference type="RuleBase" id="RU004508"/>
    </source>
</evidence>
<dbReference type="AlphaFoldDB" id="E8M579"/>
<dbReference type="EMBL" id="AEVT01000053">
    <property type="protein sequence ID" value="EGA70930.1"/>
    <property type="molecule type" value="Genomic_DNA"/>
</dbReference>
<dbReference type="RefSeq" id="WP_008075813.1">
    <property type="nucleotide sequence ID" value="NZ_AEVT01000053.1"/>
</dbReference>
<dbReference type="OrthoDB" id="9804264at2"/>
<name>E8M579_PHOS4</name>
<protein>
    <submittedName>
        <fullName evidence="6">TDP-4-oxo-6-deoxy-D-glucose transaminase</fullName>
    </submittedName>
</protein>
<dbReference type="Gene3D" id="3.40.640.10">
    <property type="entry name" value="Type I PLP-dependent aspartate aminotransferase-like (Major domain)"/>
    <property type="match status" value="1"/>
</dbReference>